<reference evidence="4" key="2">
    <citation type="journal article" date="2021" name="PeerJ">
        <title>Extensive microbial diversity within the chicken gut microbiome revealed by metagenomics and culture.</title>
        <authorList>
            <person name="Gilroy R."/>
            <person name="Ravi A."/>
            <person name="Getino M."/>
            <person name="Pursley I."/>
            <person name="Horton D.L."/>
            <person name="Alikhan N.F."/>
            <person name="Baker D."/>
            <person name="Gharbi K."/>
            <person name="Hall N."/>
            <person name="Watson M."/>
            <person name="Adriaenssens E.M."/>
            <person name="Foster-Nyarko E."/>
            <person name="Jarju S."/>
            <person name="Secka A."/>
            <person name="Antonio M."/>
            <person name="Oren A."/>
            <person name="Chaudhuri R.R."/>
            <person name="La Ragione R."/>
            <person name="Hildebrand F."/>
            <person name="Pallen M.J."/>
        </authorList>
    </citation>
    <scope>NUCLEOTIDE SEQUENCE</scope>
    <source>
        <strain evidence="4">CHK181-108</strain>
    </source>
</reference>
<evidence type="ECO:0000256" key="2">
    <source>
        <dbReference type="SAM" id="SignalP"/>
    </source>
</evidence>
<dbReference type="SUPFAM" id="SSF49373">
    <property type="entry name" value="Invasin/intimin cell-adhesion fragments"/>
    <property type="match status" value="1"/>
</dbReference>
<keyword evidence="2" id="KW-0732">Signal</keyword>
<dbReference type="InterPro" id="IPR002126">
    <property type="entry name" value="Cadherin-like_dom"/>
</dbReference>
<dbReference type="Gene3D" id="2.60.120.260">
    <property type="entry name" value="Galactose-binding domain-like"/>
    <property type="match status" value="2"/>
</dbReference>
<dbReference type="PROSITE" id="PS50268">
    <property type="entry name" value="CADHERIN_2"/>
    <property type="match status" value="1"/>
</dbReference>
<evidence type="ECO:0000256" key="1">
    <source>
        <dbReference type="SAM" id="MobiDB-lite"/>
    </source>
</evidence>
<name>A0A9D1H2Q6_9FIRM</name>
<proteinExistence type="predicted"/>
<protein>
    <recommendedName>
        <fullName evidence="3">Cadherin domain-containing protein</fullName>
    </recommendedName>
</protein>
<accession>A0A9D1H2Q6</accession>
<sequence>MRSILKNKRLICVLMSVAMLMSLVPALNVFAGSETITVEFEDQLANNTDFSLTEKDGGVKMAGISKISTSSYSYTVTFNASEEGEYIMQLAAAAYAKGMFEGYSDVSWSLNGSEPLSLNESCDKITAGDTSAPNRTIYTSAEKLKLNAGENTLTLSGGKKTGGLPMVEFYLDYVSFMTEQEEEPPTPTTDPGEQPVPTPGPDGKVRMEIEDVSDECIVEDANVSGGKFQTYKAANRTEDLIQRFEGAVDKDGEYTFSFACADFANMEFLSQLYFSINGGEYVEINGSSCISSRLDALADTSLQGTFGLYKYTYTTPVPLTAGTFTVDIKAVKRLNISGGEGIYFAFDYIEVEEAKEPEPVIGNGRLEVEDITTTNIVNDANVSGGRYQAYRSTDTSDVVQEFNFNIETSGDYTVSVAAGTFAMMSYLSPLYISINDGRYIELTEENFYISQLKELADTGLSATFNLYNYVYKTDLSLDEGVTNVKVKATARTNTAATPGVYYSLDYVEVLPVKQLDGLYGVIDKGCVVRGTGEQLRIFNSEDRELTEADISSVKYTVEDENIASVDETGIVFGRNPGETVIRADIDRKGVKATMEYTVHVTDESCVYLTNAKRSGSEISVTVNAAADYTPSHSLLICVYGEEDGYLTSLKNVYTAELEDVNAGGTFEIIQSVEAGADDKIGIYLIDGSFKAAYGKIML</sequence>
<dbReference type="Proteomes" id="UP000824165">
    <property type="component" value="Unassembled WGS sequence"/>
</dbReference>
<dbReference type="AlphaFoldDB" id="A0A9D1H2Q6"/>
<comment type="caution">
    <text evidence="4">The sequence shown here is derived from an EMBL/GenBank/DDBJ whole genome shotgun (WGS) entry which is preliminary data.</text>
</comment>
<feature type="chain" id="PRO_5038986168" description="Cadherin domain-containing protein" evidence="2">
    <location>
        <begin position="32"/>
        <end position="698"/>
    </location>
</feature>
<dbReference type="InterPro" id="IPR008964">
    <property type="entry name" value="Invasin/intimin_cell_adhesion"/>
</dbReference>
<dbReference type="Gene3D" id="2.60.40.1080">
    <property type="match status" value="1"/>
</dbReference>
<feature type="domain" description="Cadherin" evidence="3">
    <location>
        <begin position="532"/>
        <end position="632"/>
    </location>
</feature>
<evidence type="ECO:0000313" key="4">
    <source>
        <dbReference type="EMBL" id="HIT85031.1"/>
    </source>
</evidence>
<feature type="signal peptide" evidence="2">
    <location>
        <begin position="1"/>
        <end position="31"/>
    </location>
</feature>
<dbReference type="GO" id="GO:0007156">
    <property type="term" value="P:homophilic cell adhesion via plasma membrane adhesion molecules"/>
    <property type="evidence" value="ECO:0007669"/>
    <property type="project" value="InterPro"/>
</dbReference>
<dbReference type="GO" id="GO:0005509">
    <property type="term" value="F:calcium ion binding"/>
    <property type="evidence" value="ECO:0007669"/>
    <property type="project" value="InterPro"/>
</dbReference>
<feature type="region of interest" description="Disordered" evidence="1">
    <location>
        <begin position="179"/>
        <end position="203"/>
    </location>
</feature>
<gene>
    <name evidence="4" type="ORF">IAA60_03880</name>
</gene>
<dbReference type="EMBL" id="DVLU01000032">
    <property type="protein sequence ID" value="HIT85031.1"/>
    <property type="molecule type" value="Genomic_DNA"/>
</dbReference>
<reference evidence="4" key="1">
    <citation type="submission" date="2020-10" db="EMBL/GenBank/DDBJ databases">
        <authorList>
            <person name="Gilroy R."/>
        </authorList>
    </citation>
    <scope>NUCLEOTIDE SEQUENCE</scope>
    <source>
        <strain evidence="4">CHK181-108</strain>
    </source>
</reference>
<evidence type="ECO:0000259" key="3">
    <source>
        <dbReference type="PROSITE" id="PS50268"/>
    </source>
</evidence>
<organism evidence="4 5">
    <name type="scientific">Candidatus Ornithomonoglobus intestinigallinarum</name>
    <dbReference type="NCBI Taxonomy" id="2840894"/>
    <lineage>
        <taxon>Bacteria</taxon>
        <taxon>Bacillati</taxon>
        <taxon>Bacillota</taxon>
        <taxon>Clostridia</taxon>
        <taxon>Candidatus Ornithomonoglobus</taxon>
    </lineage>
</organism>
<dbReference type="GO" id="GO:0016020">
    <property type="term" value="C:membrane"/>
    <property type="evidence" value="ECO:0007669"/>
    <property type="project" value="InterPro"/>
</dbReference>
<evidence type="ECO:0000313" key="5">
    <source>
        <dbReference type="Proteomes" id="UP000824165"/>
    </source>
</evidence>